<accession>A0A5E4GLK8</accession>
<gene>
    <name evidence="1" type="ORF">ALMOND_2B016965</name>
</gene>
<sequence>MTKQIMLLSGVENCTDCEQHTANQEGDVHTLLQDLDMPIRSLIDLARVVDRTQQPQNRGNNKDCLDHGGFPSRVRMICSFNGHSSSSSSHMLSQTKDQAGLWLHLFSFCKELI</sequence>
<reference evidence="2" key="1">
    <citation type="journal article" date="2020" name="Plant J.">
        <title>Transposons played a major role in the diversification between the closely related almond and peach genomes: results from the almond genome sequence.</title>
        <authorList>
            <person name="Alioto T."/>
            <person name="Alexiou K.G."/>
            <person name="Bardil A."/>
            <person name="Barteri F."/>
            <person name="Castanera R."/>
            <person name="Cruz F."/>
            <person name="Dhingra A."/>
            <person name="Duval H."/>
            <person name="Fernandez I Marti A."/>
            <person name="Frias L."/>
            <person name="Galan B."/>
            <person name="Garcia J.L."/>
            <person name="Howad W."/>
            <person name="Gomez-Garrido J."/>
            <person name="Gut M."/>
            <person name="Julca I."/>
            <person name="Morata J."/>
            <person name="Puigdomenech P."/>
            <person name="Ribeca P."/>
            <person name="Rubio Cabetas M.J."/>
            <person name="Vlasova A."/>
            <person name="Wirthensohn M."/>
            <person name="Garcia-Mas J."/>
            <person name="Gabaldon T."/>
            <person name="Casacuberta J.M."/>
            <person name="Arus P."/>
        </authorList>
    </citation>
    <scope>NUCLEOTIDE SEQUENCE [LARGE SCALE GENOMIC DNA]</scope>
    <source>
        <strain evidence="2">cv. Texas</strain>
    </source>
</reference>
<name>A0A5E4GLK8_PRUDU</name>
<dbReference type="EMBL" id="CABIKO010000988">
    <property type="protein sequence ID" value="VVA40462.1"/>
    <property type="molecule type" value="Genomic_DNA"/>
</dbReference>
<evidence type="ECO:0000313" key="1">
    <source>
        <dbReference type="EMBL" id="VVA40462.1"/>
    </source>
</evidence>
<organism evidence="1 2">
    <name type="scientific">Prunus dulcis</name>
    <name type="common">Almond</name>
    <name type="synonym">Amygdalus dulcis</name>
    <dbReference type="NCBI Taxonomy" id="3755"/>
    <lineage>
        <taxon>Eukaryota</taxon>
        <taxon>Viridiplantae</taxon>
        <taxon>Streptophyta</taxon>
        <taxon>Embryophyta</taxon>
        <taxon>Tracheophyta</taxon>
        <taxon>Spermatophyta</taxon>
        <taxon>Magnoliopsida</taxon>
        <taxon>eudicotyledons</taxon>
        <taxon>Gunneridae</taxon>
        <taxon>Pentapetalae</taxon>
        <taxon>rosids</taxon>
        <taxon>fabids</taxon>
        <taxon>Rosales</taxon>
        <taxon>Rosaceae</taxon>
        <taxon>Amygdaloideae</taxon>
        <taxon>Amygdaleae</taxon>
        <taxon>Prunus</taxon>
    </lineage>
</organism>
<dbReference type="Gramene" id="VVA40462">
    <property type="protein sequence ID" value="VVA40462"/>
    <property type="gene ID" value="Prudul26B016965"/>
</dbReference>
<evidence type="ECO:0000313" key="2">
    <source>
        <dbReference type="Proteomes" id="UP000327085"/>
    </source>
</evidence>
<dbReference type="AlphaFoldDB" id="A0A5E4GLK8"/>
<proteinExistence type="predicted"/>
<protein>
    <submittedName>
        <fullName evidence="1">Uncharacterized protein</fullName>
    </submittedName>
</protein>
<dbReference type="Proteomes" id="UP000327085">
    <property type="component" value="Unassembled WGS sequence"/>
</dbReference>
<dbReference type="InParanoid" id="A0A5E4GLK8"/>